<protein>
    <submittedName>
        <fullName evidence="1">Uncharacterized protein</fullName>
    </submittedName>
</protein>
<accession>A0ACD5W701</accession>
<sequence>MDLTGAAALGRSLTSTSPVVPRVRRRPAPTRVSCVGRGGGGFADVAHLRGYEAVPLKAVEAAARDLSKLRAMGLVAGDAAKEKILSEATELLMQELSQMKDAEDEWKKKQKEEKAVMKALKKQQKEAKRAAMKCGDDSSDSSESECEEEQSMKTSCVATTSMPGMEQGMAMSMSAPQVAEPNTVTVPGMDFDKAAMKATKKREKEQKKAAKKALKMKKEEEKRMSTLNPCMYEDSSSCSSESSDSECEGEVVRMSRCATITAPQTQPGNTVFPTIVPQIPVSLVTPDAQISPGPANAMQCTTTTSSSIALVEKPVLNRIEVCMGGKCRKAGSLALLGEFEKVVGTDGAVARCKCLGKCGLGPNLRLRSEGSPEKDSPICIGVGLDDVGTIVAGYFGAGGLGI</sequence>
<name>A0ACD5W701_AVESA</name>
<reference evidence="1" key="1">
    <citation type="submission" date="2021-05" db="EMBL/GenBank/DDBJ databases">
        <authorList>
            <person name="Scholz U."/>
            <person name="Mascher M."/>
            <person name="Fiebig A."/>
        </authorList>
    </citation>
    <scope>NUCLEOTIDE SEQUENCE [LARGE SCALE GENOMIC DNA]</scope>
</reference>
<dbReference type="Proteomes" id="UP001732700">
    <property type="component" value="Chromosome 3D"/>
</dbReference>
<evidence type="ECO:0000313" key="1">
    <source>
        <dbReference type="EnsemblPlants" id="AVESA.00010b.r2.3DG0564290.1.CDS"/>
    </source>
</evidence>
<keyword evidence="2" id="KW-1185">Reference proteome</keyword>
<organism evidence="1 2">
    <name type="scientific">Avena sativa</name>
    <name type="common">Oat</name>
    <dbReference type="NCBI Taxonomy" id="4498"/>
    <lineage>
        <taxon>Eukaryota</taxon>
        <taxon>Viridiplantae</taxon>
        <taxon>Streptophyta</taxon>
        <taxon>Embryophyta</taxon>
        <taxon>Tracheophyta</taxon>
        <taxon>Spermatophyta</taxon>
        <taxon>Magnoliopsida</taxon>
        <taxon>Liliopsida</taxon>
        <taxon>Poales</taxon>
        <taxon>Poaceae</taxon>
        <taxon>BOP clade</taxon>
        <taxon>Pooideae</taxon>
        <taxon>Poodae</taxon>
        <taxon>Poeae</taxon>
        <taxon>Poeae Chloroplast Group 1 (Aveneae type)</taxon>
        <taxon>Aveninae</taxon>
        <taxon>Avena</taxon>
    </lineage>
</organism>
<proteinExistence type="predicted"/>
<reference evidence="1" key="2">
    <citation type="submission" date="2025-09" db="UniProtKB">
        <authorList>
            <consortium name="EnsemblPlants"/>
        </authorList>
    </citation>
    <scope>IDENTIFICATION</scope>
</reference>
<evidence type="ECO:0000313" key="2">
    <source>
        <dbReference type="Proteomes" id="UP001732700"/>
    </source>
</evidence>
<dbReference type="EnsemblPlants" id="AVESA.00010b.r2.3DG0564290.1">
    <property type="protein sequence ID" value="AVESA.00010b.r2.3DG0564290.1.CDS"/>
    <property type="gene ID" value="AVESA.00010b.r2.3DG0564290"/>
</dbReference>